<name>I4C5J2_DESTA</name>
<dbReference type="Gene3D" id="3.40.30.10">
    <property type="entry name" value="Glutaredoxin"/>
    <property type="match status" value="1"/>
</dbReference>
<dbReference type="CDD" id="cd02947">
    <property type="entry name" value="TRX_family"/>
    <property type="match status" value="1"/>
</dbReference>
<organism evidence="2 3">
    <name type="scientific">Desulfomonile tiedjei (strain ATCC 49306 / DSM 6799 / DCB-1)</name>
    <dbReference type="NCBI Taxonomy" id="706587"/>
    <lineage>
        <taxon>Bacteria</taxon>
        <taxon>Pseudomonadati</taxon>
        <taxon>Thermodesulfobacteriota</taxon>
        <taxon>Desulfomonilia</taxon>
        <taxon>Desulfomonilales</taxon>
        <taxon>Desulfomonilaceae</taxon>
        <taxon>Desulfomonile</taxon>
    </lineage>
</organism>
<dbReference type="InterPro" id="IPR036249">
    <property type="entry name" value="Thioredoxin-like_sf"/>
</dbReference>
<dbReference type="OrthoDB" id="7629852at2"/>
<accession>I4C5J2</accession>
<protein>
    <submittedName>
        <fullName evidence="2">Thioredoxin domain-containing protein</fullName>
    </submittedName>
</protein>
<reference evidence="3" key="1">
    <citation type="submission" date="2012-06" db="EMBL/GenBank/DDBJ databases">
        <title>Complete sequence of chromosome of Desulfomonile tiedjei DSM 6799.</title>
        <authorList>
            <person name="Lucas S."/>
            <person name="Copeland A."/>
            <person name="Lapidus A."/>
            <person name="Glavina del Rio T."/>
            <person name="Dalin E."/>
            <person name="Tice H."/>
            <person name="Bruce D."/>
            <person name="Goodwin L."/>
            <person name="Pitluck S."/>
            <person name="Peters L."/>
            <person name="Ovchinnikova G."/>
            <person name="Zeytun A."/>
            <person name="Lu M."/>
            <person name="Kyrpides N."/>
            <person name="Mavromatis K."/>
            <person name="Ivanova N."/>
            <person name="Brettin T."/>
            <person name="Detter J.C."/>
            <person name="Han C."/>
            <person name="Larimer F."/>
            <person name="Land M."/>
            <person name="Hauser L."/>
            <person name="Markowitz V."/>
            <person name="Cheng J.-F."/>
            <person name="Hugenholtz P."/>
            <person name="Woyke T."/>
            <person name="Wu D."/>
            <person name="Spring S."/>
            <person name="Schroeder M."/>
            <person name="Brambilla E."/>
            <person name="Klenk H.-P."/>
            <person name="Eisen J.A."/>
        </authorList>
    </citation>
    <scope>NUCLEOTIDE SEQUENCE [LARGE SCALE GENOMIC DNA]</scope>
    <source>
        <strain evidence="3">ATCC 49306 / DSM 6799 / DCB-1</strain>
    </source>
</reference>
<dbReference type="KEGG" id="dti:Desti_2135"/>
<keyword evidence="3" id="KW-1185">Reference proteome</keyword>
<dbReference type="Proteomes" id="UP000006055">
    <property type="component" value="Chromosome"/>
</dbReference>
<dbReference type="STRING" id="706587.Desti_2135"/>
<dbReference type="EMBL" id="CP003360">
    <property type="protein sequence ID" value="AFM24833.1"/>
    <property type="molecule type" value="Genomic_DNA"/>
</dbReference>
<dbReference type="Pfam" id="PF00085">
    <property type="entry name" value="Thioredoxin"/>
    <property type="match status" value="1"/>
</dbReference>
<evidence type="ECO:0000313" key="3">
    <source>
        <dbReference type="Proteomes" id="UP000006055"/>
    </source>
</evidence>
<proteinExistence type="predicted"/>
<dbReference type="AlphaFoldDB" id="I4C5J2"/>
<dbReference type="eggNOG" id="COG0526">
    <property type="taxonomic scope" value="Bacteria"/>
</dbReference>
<dbReference type="SUPFAM" id="SSF52833">
    <property type="entry name" value="Thioredoxin-like"/>
    <property type="match status" value="1"/>
</dbReference>
<feature type="domain" description="Thioredoxin" evidence="1">
    <location>
        <begin position="4"/>
        <end position="98"/>
    </location>
</feature>
<evidence type="ECO:0000259" key="1">
    <source>
        <dbReference type="Pfam" id="PF00085"/>
    </source>
</evidence>
<dbReference type="HOGENOM" id="CLU_090389_10_4_7"/>
<sequence length="102" mass="11282">MFTAIQDMDFRSTVQSLETGVIIFVKKLCPHCKNMLKVLEKFQAIIPGVPVFTVDSEECPNSMDLAGVERVPTVCVVKKGEISAQKNGLMNPREMAAFYEAA</sequence>
<dbReference type="RefSeq" id="WP_014809976.1">
    <property type="nucleotide sequence ID" value="NC_018025.1"/>
</dbReference>
<dbReference type="InterPro" id="IPR013766">
    <property type="entry name" value="Thioredoxin_domain"/>
</dbReference>
<evidence type="ECO:0000313" key="2">
    <source>
        <dbReference type="EMBL" id="AFM24833.1"/>
    </source>
</evidence>
<gene>
    <name evidence="2" type="ordered locus">Desti_2135</name>
</gene>